<keyword evidence="1" id="KW-0732">Signal</keyword>
<dbReference type="AlphaFoldDB" id="A0A4R2ITI2"/>
<feature type="signal peptide" evidence="1">
    <location>
        <begin position="1"/>
        <end position="19"/>
    </location>
</feature>
<evidence type="ECO:0000256" key="1">
    <source>
        <dbReference type="SAM" id="SignalP"/>
    </source>
</evidence>
<organism evidence="2 3">
    <name type="scientific">Actinocrispum wychmicini</name>
    <dbReference type="NCBI Taxonomy" id="1213861"/>
    <lineage>
        <taxon>Bacteria</taxon>
        <taxon>Bacillati</taxon>
        <taxon>Actinomycetota</taxon>
        <taxon>Actinomycetes</taxon>
        <taxon>Pseudonocardiales</taxon>
        <taxon>Pseudonocardiaceae</taxon>
        <taxon>Actinocrispum</taxon>
    </lineage>
</organism>
<comment type="caution">
    <text evidence="2">The sequence shown here is derived from an EMBL/GenBank/DDBJ whole genome shotgun (WGS) entry which is preliminary data.</text>
</comment>
<sequence length="365" mass="38593">MPRSRRWFVVAGLTAAAAAVPVVSSVWPARDTRTDAAKLRERMLRSADVAHQGYAESVGRLAVPELPKLASVTALLSGTTQMRTWYAARDRYRFAVLNTAGERDVFHEVDAEYLWDSGQNTFTEAADLMVRLPRAGDLLPPDLARRILAGAPGDAVSAIASKRVAGVSAAGLRLAPADPDTTVGYVDMWADPDSGLPLQVELTAKGASSPVIMGRFLEIDLGPPPESALSYEVGPDVGFNTAELPDVTSVLASGGLVRPPGRLAGRARRSDALAGLPGVGLYGAGLSSFVMLQLPRDLANSAVDAAVKAGAQQTEDFVRLEIPPLSLAVQRVPRNRRTYLLAGLVSATVLQQAGTELAALPRGNR</sequence>
<evidence type="ECO:0000313" key="3">
    <source>
        <dbReference type="Proteomes" id="UP000295680"/>
    </source>
</evidence>
<proteinExistence type="predicted"/>
<keyword evidence="3" id="KW-1185">Reference proteome</keyword>
<accession>A0A4R2ITI2</accession>
<reference evidence="2 3" key="1">
    <citation type="submission" date="2019-03" db="EMBL/GenBank/DDBJ databases">
        <title>Genomic Encyclopedia of Type Strains, Phase IV (KMG-IV): sequencing the most valuable type-strain genomes for metagenomic binning, comparative biology and taxonomic classification.</title>
        <authorList>
            <person name="Goeker M."/>
        </authorList>
    </citation>
    <scope>NUCLEOTIDE SEQUENCE [LARGE SCALE GENOMIC DNA]</scope>
    <source>
        <strain evidence="2 3">DSM 45934</strain>
    </source>
</reference>
<dbReference type="Proteomes" id="UP000295680">
    <property type="component" value="Unassembled WGS sequence"/>
</dbReference>
<dbReference type="EMBL" id="SLWS01000015">
    <property type="protein sequence ID" value="TCO48801.1"/>
    <property type="molecule type" value="Genomic_DNA"/>
</dbReference>
<feature type="chain" id="PRO_5038555112" description="MucB/RseB-like sigma(E) regulatory protein" evidence="1">
    <location>
        <begin position="20"/>
        <end position="365"/>
    </location>
</feature>
<evidence type="ECO:0000313" key="2">
    <source>
        <dbReference type="EMBL" id="TCO48801.1"/>
    </source>
</evidence>
<gene>
    <name evidence="2" type="ORF">EV192_11522</name>
</gene>
<protein>
    <recommendedName>
        <fullName evidence="4">MucB/RseB-like sigma(E) regulatory protein</fullName>
    </recommendedName>
</protein>
<dbReference type="Gene3D" id="2.50.20.10">
    <property type="entry name" value="Lipoprotein localisation LolA/LolB/LppX"/>
    <property type="match status" value="1"/>
</dbReference>
<name>A0A4R2ITI2_9PSEU</name>
<evidence type="ECO:0008006" key="4">
    <source>
        <dbReference type="Google" id="ProtNLM"/>
    </source>
</evidence>